<evidence type="ECO:0000256" key="1">
    <source>
        <dbReference type="SAM" id="SignalP"/>
    </source>
</evidence>
<feature type="signal peptide" evidence="1">
    <location>
        <begin position="1"/>
        <end position="30"/>
    </location>
</feature>
<name>Q0YPY1_9CHLB</name>
<evidence type="ECO:0008006" key="4">
    <source>
        <dbReference type="Google" id="ProtNLM"/>
    </source>
</evidence>
<protein>
    <recommendedName>
        <fullName evidence="4">DUF3996 domain-containing protein</fullName>
    </recommendedName>
</protein>
<reference evidence="2 3" key="2">
    <citation type="submission" date="2006-07" db="EMBL/GenBank/DDBJ databases">
        <title>Sequencing of the draft genome and assembly of Chlorobium ferroxidans DSM 13031.</title>
        <authorList>
            <consortium name="US DOE Joint Genome Institute (JGI-PGF)"/>
            <person name="Copeland A."/>
            <person name="Lucas S."/>
            <person name="Lapidus A."/>
            <person name="Barry K."/>
            <person name="Glavina del Rio T."/>
            <person name="Dalin E."/>
            <person name="Tice H."/>
            <person name="Bruce D."/>
            <person name="Pitluck S."/>
            <person name="Richardson P."/>
        </authorList>
    </citation>
    <scope>NUCLEOTIDE SEQUENCE [LARGE SCALE GENOMIC DNA]</scope>
    <source>
        <strain evidence="2 3">DSM 13031</strain>
    </source>
</reference>
<comment type="caution">
    <text evidence="2">The sequence shown here is derived from an EMBL/GenBank/DDBJ whole genome shotgun (WGS) entry which is preliminary data.</text>
</comment>
<feature type="chain" id="PRO_5004179235" description="DUF3996 domain-containing protein" evidence="1">
    <location>
        <begin position="31"/>
        <end position="162"/>
    </location>
</feature>
<dbReference type="AlphaFoldDB" id="Q0YPY1"/>
<proteinExistence type="predicted"/>
<reference evidence="2 3" key="1">
    <citation type="submission" date="2006-07" db="EMBL/GenBank/DDBJ databases">
        <title>Annotation of the draft genome assembly of Chlorobium ferroxidans DSM 13031.</title>
        <authorList>
            <consortium name="US DOE Joint Genome Institute (JGI-ORNL)"/>
            <person name="Larimer F."/>
            <person name="Land M."/>
            <person name="Hauser L."/>
        </authorList>
    </citation>
    <scope>NUCLEOTIDE SEQUENCE [LARGE SCALE GENOMIC DNA]</scope>
    <source>
        <strain evidence="2 3">DSM 13031</strain>
    </source>
</reference>
<keyword evidence="3" id="KW-1185">Reference proteome</keyword>
<accession>Q0YPY1</accession>
<dbReference type="Proteomes" id="UP000004162">
    <property type="component" value="Unassembled WGS sequence"/>
</dbReference>
<dbReference type="PROSITE" id="PS51257">
    <property type="entry name" value="PROKAR_LIPOPROTEIN"/>
    <property type="match status" value="1"/>
</dbReference>
<dbReference type="RefSeq" id="WP_006367035.1">
    <property type="nucleotide sequence ID" value="NZ_AASE01000022.1"/>
</dbReference>
<evidence type="ECO:0000313" key="2">
    <source>
        <dbReference type="EMBL" id="EAT58349.1"/>
    </source>
</evidence>
<gene>
    <name evidence="2" type="ORF">CferDRAFT_0397</name>
</gene>
<dbReference type="EMBL" id="AASE01000022">
    <property type="protein sequence ID" value="EAT58349.1"/>
    <property type="molecule type" value="Genomic_DNA"/>
</dbReference>
<sequence>MKKMKISGKLKKIACIASLLAACSGSDVFAREGVGVGLIVGEPTGVSMKYWLDNSTAIDAALAVSLSDNNNPFQFHADYLVHSKRSITPSELKGRFPWYYGIGGRIKNSHETEVGVRIPVGITYLFADTPIDLFAEIAPVLDVAPTVRLGLNGAAGIRFYLP</sequence>
<keyword evidence="1" id="KW-0732">Signal</keyword>
<organism evidence="2 3">
    <name type="scientific">Chlorobium ferrooxidans DSM 13031</name>
    <dbReference type="NCBI Taxonomy" id="377431"/>
    <lineage>
        <taxon>Bacteria</taxon>
        <taxon>Pseudomonadati</taxon>
        <taxon>Chlorobiota</taxon>
        <taxon>Chlorobiia</taxon>
        <taxon>Chlorobiales</taxon>
        <taxon>Chlorobiaceae</taxon>
        <taxon>Chlorobium/Pelodictyon group</taxon>
        <taxon>Chlorobium</taxon>
    </lineage>
</organism>
<dbReference type="OrthoDB" id="9790491at2"/>
<evidence type="ECO:0000313" key="3">
    <source>
        <dbReference type="Proteomes" id="UP000004162"/>
    </source>
</evidence>